<keyword evidence="1" id="KW-0472">Membrane</keyword>
<reference evidence="2 3" key="1">
    <citation type="submission" date="2018-06" db="EMBL/GenBank/DDBJ databases">
        <title>Paenibacillus montanisoli sp. nov., isolated from mountain area soil.</title>
        <authorList>
            <person name="Wu M."/>
        </authorList>
    </citation>
    <scope>NUCLEOTIDE SEQUENCE [LARGE SCALE GENOMIC DNA]</scope>
    <source>
        <strain evidence="2 3">RA17</strain>
    </source>
</reference>
<sequence length="83" mass="9196">MIRFMVYSLFILLLGLVSITVGIIKGRVWAVDYINPATIGSIEAREGITNAFIYCPVIFGGVLVVLGLVIFAIVFSHWTKKHL</sequence>
<evidence type="ECO:0000313" key="3">
    <source>
        <dbReference type="Proteomes" id="UP000249260"/>
    </source>
</evidence>
<gene>
    <name evidence="2" type="ORF">DL346_11940</name>
</gene>
<proteinExistence type="predicted"/>
<dbReference type="Proteomes" id="UP000249260">
    <property type="component" value="Unassembled WGS sequence"/>
</dbReference>
<keyword evidence="3" id="KW-1185">Reference proteome</keyword>
<name>A0A328U241_9BACL</name>
<keyword evidence="1" id="KW-0812">Transmembrane</keyword>
<accession>A0A328U241</accession>
<comment type="caution">
    <text evidence="2">The sequence shown here is derived from an EMBL/GenBank/DDBJ whole genome shotgun (WGS) entry which is preliminary data.</text>
</comment>
<dbReference type="EMBL" id="QLUW01000002">
    <property type="protein sequence ID" value="RAP76122.1"/>
    <property type="molecule type" value="Genomic_DNA"/>
</dbReference>
<organism evidence="2 3">
    <name type="scientific">Paenibacillus montanisoli</name>
    <dbReference type="NCBI Taxonomy" id="2081970"/>
    <lineage>
        <taxon>Bacteria</taxon>
        <taxon>Bacillati</taxon>
        <taxon>Bacillota</taxon>
        <taxon>Bacilli</taxon>
        <taxon>Bacillales</taxon>
        <taxon>Paenibacillaceae</taxon>
        <taxon>Paenibacillus</taxon>
    </lineage>
</organism>
<protein>
    <submittedName>
        <fullName evidence="2">Uncharacterized protein</fullName>
    </submittedName>
</protein>
<feature type="transmembrane region" description="Helical" evidence="1">
    <location>
        <begin position="51"/>
        <end position="75"/>
    </location>
</feature>
<dbReference type="AlphaFoldDB" id="A0A328U241"/>
<evidence type="ECO:0000313" key="2">
    <source>
        <dbReference type="EMBL" id="RAP76122.1"/>
    </source>
</evidence>
<keyword evidence="1" id="KW-1133">Transmembrane helix</keyword>
<evidence type="ECO:0000256" key="1">
    <source>
        <dbReference type="SAM" id="Phobius"/>
    </source>
</evidence>